<dbReference type="SUPFAM" id="SSF88723">
    <property type="entry name" value="PIN domain-like"/>
    <property type="match status" value="1"/>
</dbReference>
<evidence type="ECO:0000256" key="5">
    <source>
        <dbReference type="ARBA" id="ARBA00022801"/>
    </source>
</evidence>
<dbReference type="GO" id="GO:0090729">
    <property type="term" value="F:toxin activity"/>
    <property type="evidence" value="ECO:0007669"/>
    <property type="project" value="UniProtKB-KW"/>
</dbReference>
<evidence type="ECO:0000256" key="6">
    <source>
        <dbReference type="ARBA" id="ARBA00022842"/>
    </source>
</evidence>
<keyword evidence="8" id="KW-0800">Toxin</keyword>
<dbReference type="OrthoDB" id="3257696at2"/>
<comment type="similarity">
    <text evidence="7 8">Belongs to the PINc/VapC protein family.</text>
</comment>
<dbReference type="CDD" id="cd18732">
    <property type="entry name" value="PIN_MtVapC4-C5_like"/>
    <property type="match status" value="1"/>
</dbReference>
<feature type="binding site" evidence="8">
    <location>
        <position position="7"/>
    </location>
    <ligand>
        <name>Mg(2+)</name>
        <dbReference type="ChEBI" id="CHEBI:18420"/>
    </ligand>
</feature>
<dbReference type="EMBL" id="FNJB01000002">
    <property type="protein sequence ID" value="SDO32550.1"/>
    <property type="molecule type" value="Genomic_DNA"/>
</dbReference>
<dbReference type="HAMAP" id="MF_00265">
    <property type="entry name" value="VapC_Nob1"/>
    <property type="match status" value="1"/>
</dbReference>
<sequence length="130" mass="14133">MISVLLDTCVIIDLDRLSLGDNASAAAFVSAVTIAELAYGLDVDDPIERSARTERYYATLEQFDVLPFDIPAAKLYGTMAALVKRSGRNPRPRRMDLQIAATAAANGLPLLTRNAVDFHGLERILDVVSI</sequence>
<dbReference type="Gene3D" id="3.40.50.1010">
    <property type="entry name" value="5'-nuclease"/>
    <property type="match status" value="1"/>
</dbReference>
<comment type="function">
    <text evidence="8">Toxic component of a toxin-antitoxin (TA) system. An RNase.</text>
</comment>
<keyword evidence="3 8" id="KW-0540">Nuclease</keyword>
<comment type="cofactor">
    <cofactor evidence="1 8">
        <name>Mg(2+)</name>
        <dbReference type="ChEBI" id="CHEBI:18420"/>
    </cofactor>
</comment>
<accession>A0A1H0IMK7</accession>
<proteinExistence type="inferred from homology"/>
<keyword evidence="2 8" id="KW-1277">Toxin-antitoxin system</keyword>
<evidence type="ECO:0000256" key="4">
    <source>
        <dbReference type="ARBA" id="ARBA00022723"/>
    </source>
</evidence>
<evidence type="ECO:0000256" key="8">
    <source>
        <dbReference type="HAMAP-Rule" id="MF_00265"/>
    </source>
</evidence>
<dbReference type="InterPro" id="IPR022907">
    <property type="entry name" value="VapC_family"/>
</dbReference>
<gene>
    <name evidence="8" type="primary">vapC</name>
    <name evidence="10" type="ORF">SAMN05192558_102621</name>
</gene>
<dbReference type="Pfam" id="PF01850">
    <property type="entry name" value="PIN"/>
    <property type="match status" value="1"/>
</dbReference>
<keyword evidence="11" id="KW-1185">Reference proteome</keyword>
<evidence type="ECO:0000256" key="7">
    <source>
        <dbReference type="ARBA" id="ARBA00038093"/>
    </source>
</evidence>
<dbReference type="PANTHER" id="PTHR33653">
    <property type="entry name" value="RIBONUCLEASE VAPC2"/>
    <property type="match status" value="1"/>
</dbReference>
<dbReference type="AlphaFoldDB" id="A0A1H0IMK7"/>
<dbReference type="InterPro" id="IPR002716">
    <property type="entry name" value="PIN_dom"/>
</dbReference>
<dbReference type="PANTHER" id="PTHR33653:SF1">
    <property type="entry name" value="RIBONUCLEASE VAPC2"/>
    <property type="match status" value="1"/>
</dbReference>
<evidence type="ECO:0000313" key="11">
    <source>
        <dbReference type="Proteomes" id="UP000199651"/>
    </source>
</evidence>
<protein>
    <recommendedName>
        <fullName evidence="8">Ribonuclease VapC</fullName>
        <shortName evidence="8">RNase VapC</shortName>
        <ecNumber evidence="8">3.1.-.-</ecNumber>
    </recommendedName>
    <alternativeName>
        <fullName evidence="8">Toxin VapC</fullName>
    </alternativeName>
</protein>
<reference evidence="11" key="1">
    <citation type="submission" date="2016-10" db="EMBL/GenBank/DDBJ databases">
        <authorList>
            <person name="Varghese N."/>
            <person name="Submissions S."/>
        </authorList>
    </citation>
    <scope>NUCLEOTIDE SEQUENCE [LARGE SCALE GENOMIC DNA]</scope>
    <source>
        <strain evidence="11">IBRC-M 10655</strain>
    </source>
</reference>
<keyword evidence="6 8" id="KW-0460">Magnesium</keyword>
<evidence type="ECO:0000256" key="3">
    <source>
        <dbReference type="ARBA" id="ARBA00022722"/>
    </source>
</evidence>
<dbReference type="EC" id="3.1.-.-" evidence="8"/>
<dbReference type="Proteomes" id="UP000199651">
    <property type="component" value="Unassembled WGS sequence"/>
</dbReference>
<dbReference type="STRING" id="504798.SAMN05421871_108320"/>
<feature type="domain" description="PIN" evidence="9">
    <location>
        <begin position="4"/>
        <end position="115"/>
    </location>
</feature>
<keyword evidence="4 8" id="KW-0479">Metal-binding</keyword>
<evidence type="ECO:0000313" key="10">
    <source>
        <dbReference type="EMBL" id="SDO32550.1"/>
    </source>
</evidence>
<dbReference type="GO" id="GO:0000287">
    <property type="term" value="F:magnesium ion binding"/>
    <property type="evidence" value="ECO:0007669"/>
    <property type="project" value="UniProtKB-UniRule"/>
</dbReference>
<dbReference type="InterPro" id="IPR029060">
    <property type="entry name" value="PIN-like_dom_sf"/>
</dbReference>
<dbReference type="GO" id="GO:0004540">
    <property type="term" value="F:RNA nuclease activity"/>
    <property type="evidence" value="ECO:0007669"/>
    <property type="project" value="InterPro"/>
</dbReference>
<feature type="binding site" evidence="8">
    <location>
        <position position="96"/>
    </location>
    <ligand>
        <name>Mg(2+)</name>
        <dbReference type="ChEBI" id="CHEBI:18420"/>
    </ligand>
</feature>
<evidence type="ECO:0000259" key="9">
    <source>
        <dbReference type="Pfam" id="PF01850"/>
    </source>
</evidence>
<dbReference type="GO" id="GO:0016787">
    <property type="term" value="F:hydrolase activity"/>
    <property type="evidence" value="ECO:0007669"/>
    <property type="project" value="UniProtKB-KW"/>
</dbReference>
<name>A0A1H0IMK7_9PSEU</name>
<evidence type="ECO:0000256" key="1">
    <source>
        <dbReference type="ARBA" id="ARBA00001946"/>
    </source>
</evidence>
<keyword evidence="5 8" id="KW-0378">Hydrolase</keyword>
<evidence type="ECO:0000256" key="2">
    <source>
        <dbReference type="ARBA" id="ARBA00022649"/>
    </source>
</evidence>
<organism evidence="10 11">
    <name type="scientific">Actinokineospora alba</name>
    <dbReference type="NCBI Taxonomy" id="504798"/>
    <lineage>
        <taxon>Bacteria</taxon>
        <taxon>Bacillati</taxon>
        <taxon>Actinomycetota</taxon>
        <taxon>Actinomycetes</taxon>
        <taxon>Pseudonocardiales</taxon>
        <taxon>Pseudonocardiaceae</taxon>
        <taxon>Actinokineospora</taxon>
    </lineage>
</organism>
<dbReference type="RefSeq" id="WP_091371463.1">
    <property type="nucleotide sequence ID" value="NZ_FNDV01000008.1"/>
</dbReference>
<dbReference type="InterPro" id="IPR050556">
    <property type="entry name" value="Type_II_TA_system_RNase"/>
</dbReference>